<keyword evidence="6" id="KW-0969">Cilium</keyword>
<dbReference type="GO" id="GO:0045503">
    <property type="term" value="F:dynein light chain binding"/>
    <property type="evidence" value="ECO:0007669"/>
    <property type="project" value="TreeGrafter"/>
</dbReference>
<evidence type="ECO:0000256" key="10">
    <source>
        <dbReference type="ARBA" id="ARBA00040002"/>
    </source>
</evidence>
<dbReference type="Pfam" id="PF00400">
    <property type="entry name" value="WD40"/>
    <property type="match status" value="1"/>
</dbReference>
<gene>
    <name evidence="13" type="ORF">DIATSA_LOCUS2120</name>
</gene>
<protein>
    <recommendedName>
        <fullName evidence="10">Dynein axonemal intermediate chain 4</fullName>
    </recommendedName>
    <alternativeName>
        <fullName evidence="11">WD repeat-containing protein 78</fullName>
    </alternativeName>
</protein>
<dbReference type="Gene3D" id="2.130.10.10">
    <property type="entry name" value="YVTN repeat-like/Quinoprotein amine dehydrogenase"/>
    <property type="match status" value="2"/>
</dbReference>
<dbReference type="InterPro" id="IPR036322">
    <property type="entry name" value="WD40_repeat_dom_sf"/>
</dbReference>
<dbReference type="Proteomes" id="UP001153714">
    <property type="component" value="Chromosome 11"/>
</dbReference>
<feature type="repeat" description="WD" evidence="12">
    <location>
        <begin position="565"/>
        <end position="597"/>
    </location>
</feature>
<keyword evidence="5" id="KW-0282">Flagellum</keyword>
<accession>A0A9N9WB63</accession>
<keyword evidence="2" id="KW-0963">Cytoplasm</keyword>
<dbReference type="SMART" id="SM00320">
    <property type="entry name" value="WD40"/>
    <property type="match status" value="4"/>
</dbReference>
<keyword evidence="7" id="KW-0206">Cytoskeleton</keyword>
<keyword evidence="4" id="KW-0677">Repeat</keyword>
<dbReference type="AlphaFoldDB" id="A0A9N9WB63"/>
<dbReference type="OrthoDB" id="10259804at2759"/>
<dbReference type="SUPFAM" id="SSF50978">
    <property type="entry name" value="WD40 repeat-like"/>
    <property type="match status" value="1"/>
</dbReference>
<dbReference type="InterPro" id="IPR050687">
    <property type="entry name" value="Dynein_IC"/>
</dbReference>
<proteinExistence type="predicted"/>
<dbReference type="GO" id="GO:0045504">
    <property type="term" value="F:dynein heavy chain binding"/>
    <property type="evidence" value="ECO:0007669"/>
    <property type="project" value="TreeGrafter"/>
</dbReference>
<dbReference type="PANTHER" id="PTHR12442">
    <property type="entry name" value="DYNEIN INTERMEDIATE CHAIN"/>
    <property type="match status" value="1"/>
</dbReference>
<evidence type="ECO:0000256" key="4">
    <source>
        <dbReference type="ARBA" id="ARBA00022737"/>
    </source>
</evidence>
<reference evidence="13" key="2">
    <citation type="submission" date="2022-10" db="EMBL/GenBank/DDBJ databases">
        <authorList>
            <consortium name="ENA_rothamsted_submissions"/>
            <consortium name="culmorum"/>
            <person name="King R."/>
        </authorList>
    </citation>
    <scope>NUCLEOTIDE SEQUENCE</scope>
</reference>
<reference evidence="13" key="1">
    <citation type="submission" date="2021-12" db="EMBL/GenBank/DDBJ databases">
        <authorList>
            <person name="King R."/>
        </authorList>
    </citation>
    <scope>NUCLEOTIDE SEQUENCE</scope>
</reference>
<sequence length="731" mass="83397">MSGRVSDASREIQERSFNVSKISFEESESKTSRLTAYNFMSKREIYRVIMDGVDCTPDNIVDSDYVTMEDTFTHAAFETKTRQKSDLVVKESKSRTKSAIDTGMKVYATTISLDDIYIDHTYNTEEGFVSQDIDLELAPSAFYLPKVYPVMSYPPEIFIVLKETETQFLFELPSFSYEKGTPEANTVEEENDYYQYITVGKGRNRKMVIEETQTKERVSQSRHTLATRPEKKNAIAFASMWDMHDTYARLAQIRPQEEPDEMVLYQSAEPSLLRKKKTKEITVRRGKTFDEIASTSEFMDAVLLAERVLSTLEYSKQQKRFRGLMPMDPLSLELVYIYTMKPLWTLECEDTINRPITSISFNPRNENILAVGHGKFGHAESYDGVVAVWCTKNPCKPERLYRFDDPLTAVAFSERNPNWLASGFTNGDVLILDITSYPVKKIAQSKRDTNPCFEPIWVTSWRSMEGQTEYVMTACQDGRINKFVNTKTHDFICTPMMRLSTVEGKMKGIEAAKACLKVDVPITRNPAALCMKWHPTIDHIYLVGTDEGCIHKCSTHYLNQHMEVYRAHAGPVYNMDFSPFMNTLLVSCGADSAVRLWLEGIDPAIMTLNCASAVYGVAFCPINSTVIISISGNVLSIWDLRRKNHIPCAEYNFPNNVVLTYIKFSASGDNVFVGDTTGRVHTFHLKDTPIPPYYQRQLLDEAIKKALCTRPQILKQLEKLEKFKDKHGTDT</sequence>
<organism evidence="13 14">
    <name type="scientific">Diatraea saccharalis</name>
    <name type="common">sugarcane borer</name>
    <dbReference type="NCBI Taxonomy" id="40085"/>
    <lineage>
        <taxon>Eukaryota</taxon>
        <taxon>Metazoa</taxon>
        <taxon>Ecdysozoa</taxon>
        <taxon>Arthropoda</taxon>
        <taxon>Hexapoda</taxon>
        <taxon>Insecta</taxon>
        <taxon>Pterygota</taxon>
        <taxon>Neoptera</taxon>
        <taxon>Endopterygota</taxon>
        <taxon>Lepidoptera</taxon>
        <taxon>Glossata</taxon>
        <taxon>Ditrysia</taxon>
        <taxon>Pyraloidea</taxon>
        <taxon>Crambidae</taxon>
        <taxon>Crambinae</taxon>
        <taxon>Diatraea</taxon>
    </lineage>
</organism>
<dbReference type="InterPro" id="IPR001680">
    <property type="entry name" value="WD40_rpt"/>
</dbReference>
<dbReference type="PROSITE" id="PS50294">
    <property type="entry name" value="WD_REPEATS_REGION"/>
    <property type="match status" value="1"/>
</dbReference>
<evidence type="ECO:0000256" key="1">
    <source>
        <dbReference type="ARBA" id="ARBA00004611"/>
    </source>
</evidence>
<keyword evidence="14" id="KW-1185">Reference proteome</keyword>
<evidence type="ECO:0000256" key="12">
    <source>
        <dbReference type="PROSITE-ProRule" id="PRU00221"/>
    </source>
</evidence>
<dbReference type="GO" id="GO:0003341">
    <property type="term" value="P:cilium movement"/>
    <property type="evidence" value="ECO:0007669"/>
    <property type="project" value="TreeGrafter"/>
</dbReference>
<comment type="subcellular location">
    <subcellularLocation>
        <location evidence="1">Cytoplasm</location>
        <location evidence="1">Cytoskeleton</location>
        <location evidence="1">Flagellum axoneme</location>
    </subcellularLocation>
    <subcellularLocation>
        <location evidence="9">Dynein axonemal particle</location>
    </subcellularLocation>
</comment>
<dbReference type="GO" id="GO:0120293">
    <property type="term" value="C:dynein axonemal particle"/>
    <property type="evidence" value="ECO:0007669"/>
    <property type="project" value="UniProtKB-SubCell"/>
</dbReference>
<dbReference type="PROSITE" id="PS50082">
    <property type="entry name" value="WD_REPEATS_2"/>
    <property type="match status" value="1"/>
</dbReference>
<evidence type="ECO:0000256" key="6">
    <source>
        <dbReference type="ARBA" id="ARBA00023069"/>
    </source>
</evidence>
<evidence type="ECO:0000256" key="11">
    <source>
        <dbReference type="ARBA" id="ARBA00041557"/>
    </source>
</evidence>
<keyword evidence="8" id="KW-0966">Cell projection</keyword>
<evidence type="ECO:0000256" key="9">
    <source>
        <dbReference type="ARBA" id="ARBA00024190"/>
    </source>
</evidence>
<evidence type="ECO:0000256" key="2">
    <source>
        <dbReference type="ARBA" id="ARBA00022490"/>
    </source>
</evidence>
<evidence type="ECO:0000256" key="3">
    <source>
        <dbReference type="ARBA" id="ARBA00022574"/>
    </source>
</evidence>
<evidence type="ECO:0000256" key="7">
    <source>
        <dbReference type="ARBA" id="ARBA00023212"/>
    </source>
</evidence>
<keyword evidence="3 12" id="KW-0853">WD repeat</keyword>
<evidence type="ECO:0000313" key="14">
    <source>
        <dbReference type="Proteomes" id="UP001153714"/>
    </source>
</evidence>
<dbReference type="EMBL" id="OU893342">
    <property type="protein sequence ID" value="CAG9783997.1"/>
    <property type="molecule type" value="Genomic_DNA"/>
</dbReference>
<evidence type="ECO:0000256" key="8">
    <source>
        <dbReference type="ARBA" id="ARBA00023273"/>
    </source>
</evidence>
<dbReference type="InterPro" id="IPR015943">
    <property type="entry name" value="WD40/YVTN_repeat-like_dom_sf"/>
</dbReference>
<evidence type="ECO:0000256" key="5">
    <source>
        <dbReference type="ARBA" id="ARBA00022846"/>
    </source>
</evidence>
<dbReference type="PANTHER" id="PTHR12442:SF12">
    <property type="entry name" value="DYNEIN AXONEMAL INTERMEDIATE CHAIN 4"/>
    <property type="match status" value="1"/>
</dbReference>
<name>A0A9N9WB63_9NEOP</name>
<evidence type="ECO:0000313" key="13">
    <source>
        <dbReference type="EMBL" id="CAG9783997.1"/>
    </source>
</evidence>
<dbReference type="GO" id="GO:0005858">
    <property type="term" value="C:axonemal dynein complex"/>
    <property type="evidence" value="ECO:0007669"/>
    <property type="project" value="TreeGrafter"/>
</dbReference>